<dbReference type="PANTHER" id="PTHR43740">
    <property type="entry name" value="LEUCYL-TRNA SYNTHETASE"/>
    <property type="match status" value="1"/>
</dbReference>
<dbReference type="CDD" id="cd07958">
    <property type="entry name" value="Anticodon_Ia_Leu_BEm"/>
    <property type="match status" value="1"/>
</dbReference>
<accession>A0A1F7HJT1</accession>
<dbReference type="SUPFAM" id="SSF52374">
    <property type="entry name" value="Nucleotidylyl transferase"/>
    <property type="match status" value="1"/>
</dbReference>
<dbReference type="AlphaFoldDB" id="A0A1F7HJT1"/>
<dbReference type="InterPro" id="IPR002300">
    <property type="entry name" value="aa-tRNA-synth_Ia"/>
</dbReference>
<evidence type="ECO:0000256" key="2">
    <source>
        <dbReference type="ARBA" id="ARBA00022598"/>
    </source>
</evidence>
<reference evidence="12 13" key="1">
    <citation type="journal article" date="2016" name="Nat. Commun.">
        <title>Thousands of microbial genomes shed light on interconnected biogeochemical processes in an aquifer system.</title>
        <authorList>
            <person name="Anantharaman K."/>
            <person name="Brown C.T."/>
            <person name="Hug L.A."/>
            <person name="Sharon I."/>
            <person name="Castelle C.J."/>
            <person name="Probst A.J."/>
            <person name="Thomas B.C."/>
            <person name="Singh A."/>
            <person name="Wilkins M.J."/>
            <person name="Karaoz U."/>
            <person name="Brodie E.L."/>
            <person name="Williams K.H."/>
            <person name="Hubbard S.S."/>
            <person name="Banfield J.F."/>
        </authorList>
    </citation>
    <scope>NUCLEOTIDE SEQUENCE [LARGE SCALE GENOMIC DNA]</scope>
</reference>
<dbReference type="InterPro" id="IPR013155">
    <property type="entry name" value="M/V/L/I-tRNA-synth_anticd-bd"/>
</dbReference>
<feature type="domain" description="Aminoacyl-tRNA synthetase class Ia" evidence="9">
    <location>
        <begin position="595"/>
        <end position="670"/>
    </location>
</feature>
<feature type="domain" description="Leucyl-tRNA synthetase editing" evidence="11">
    <location>
        <begin position="224"/>
        <end position="407"/>
    </location>
</feature>
<dbReference type="GO" id="GO:0002161">
    <property type="term" value="F:aminoacyl-tRNA deacylase activity"/>
    <property type="evidence" value="ECO:0007669"/>
    <property type="project" value="InterPro"/>
</dbReference>
<comment type="catalytic activity">
    <reaction evidence="7 8">
        <text>tRNA(Leu) + L-leucine + ATP = L-leucyl-tRNA(Leu) + AMP + diphosphate</text>
        <dbReference type="Rhea" id="RHEA:11688"/>
        <dbReference type="Rhea" id="RHEA-COMP:9613"/>
        <dbReference type="Rhea" id="RHEA-COMP:9622"/>
        <dbReference type="ChEBI" id="CHEBI:30616"/>
        <dbReference type="ChEBI" id="CHEBI:33019"/>
        <dbReference type="ChEBI" id="CHEBI:57427"/>
        <dbReference type="ChEBI" id="CHEBI:78442"/>
        <dbReference type="ChEBI" id="CHEBI:78494"/>
        <dbReference type="ChEBI" id="CHEBI:456215"/>
        <dbReference type="EC" id="6.1.1.4"/>
    </reaction>
</comment>
<protein>
    <recommendedName>
        <fullName evidence="8">Leucine--tRNA ligase</fullName>
        <ecNumber evidence="8">6.1.1.4</ecNumber>
    </recommendedName>
    <alternativeName>
        <fullName evidence="8">Leucyl-tRNA synthetase</fullName>
        <shortName evidence="8">LeuRS</shortName>
    </alternativeName>
</protein>
<feature type="domain" description="Methionyl/Valyl/Leucyl/Isoleucyl-tRNA synthetase anticodon-binding" evidence="10">
    <location>
        <begin position="703"/>
        <end position="816"/>
    </location>
</feature>
<dbReference type="EMBL" id="MFZT01000023">
    <property type="protein sequence ID" value="OGK31284.1"/>
    <property type="molecule type" value="Genomic_DNA"/>
</dbReference>
<dbReference type="Gene3D" id="1.10.730.10">
    <property type="entry name" value="Isoleucyl-tRNA Synthetase, Domain 1"/>
    <property type="match status" value="2"/>
</dbReference>
<dbReference type="Pfam" id="PF00133">
    <property type="entry name" value="tRNA-synt_1"/>
    <property type="match status" value="2"/>
</dbReference>
<comment type="subcellular location">
    <subcellularLocation>
        <location evidence="8">Cytoplasm</location>
    </subcellularLocation>
</comment>
<dbReference type="CDD" id="cd00812">
    <property type="entry name" value="LeuRS_core"/>
    <property type="match status" value="1"/>
</dbReference>
<keyword evidence="3 8" id="KW-0547">Nucleotide-binding</keyword>
<evidence type="ECO:0000256" key="8">
    <source>
        <dbReference type="HAMAP-Rule" id="MF_00049"/>
    </source>
</evidence>
<evidence type="ECO:0000313" key="12">
    <source>
        <dbReference type="EMBL" id="OGK31284.1"/>
    </source>
</evidence>
<dbReference type="InterPro" id="IPR009008">
    <property type="entry name" value="Val/Leu/Ile-tRNA-synth_edit"/>
</dbReference>
<comment type="caution">
    <text evidence="12">The sequence shown here is derived from an EMBL/GenBank/DDBJ whole genome shotgun (WGS) entry which is preliminary data.</text>
</comment>
<dbReference type="Pfam" id="PF13603">
    <property type="entry name" value="tRNA-synt_1_2"/>
    <property type="match status" value="1"/>
</dbReference>
<sequence length="860" mass="98017">MKTQRFEPSLFEKHIQELWEKENVYQTTPKVDQNSKAYVLVMFPYPSGYGLHTGHARIYTGTDVLARFYRMQGKAVLHPMGWDAFGLPAENAAIKAHKNPQDIVPGNITNFKNQFRLLGMSYDWSKEINTTDPKYYAVTQYLFLQFYKHGLLYKKDTPVFYCPFCKTGLAQEEVMGDGTHERCGNVVEKRNLPQWMFRITEYADSLLEGLKGLDWPTGILEMQKNWIGRKEGIDITYNIEGMSETVTCFTTRPDTNFGATFVVIAPEHPLVSTLDKPDVKEYVETVLAKTERERLSDGKKKTGVFTGLYAINKLNGRRMPIWISDFVLMNVGTGAVVGVPGNDKRDFEFAQAMGMPVVRVVVGSNGDTSDITRLQQVQEETGTMINSEFLDGKDIHEATNVMMDHLEAKGWGKRTVSYHVRDWIFSRQRYWGEPIPMVYCKACAGQKISYWDCDIAKDDDLRLDKGLKNKTFNAMVKEIKDTMYGWFPVLAAELPLELPYLESYEPTETGESPLVQANEWVDTTCPVCKGPARRETDTMPNWAGSCWYFLAFSIAEELGKQAPEELLAKACQQSWMPVDWYIGGAEHAVLHLLYARFWMHILNDLGSVTFREPFTRLRNVGMVLAADGRKMSKSWGNVINPDDIIHEYGTDALRVYEMFMAPFSQEIAWSTQTLQGAYRFIRRIWHIYHDSAKITKDPSQEAKKLISELQRTIKKISTDTPDVKFNTSIASAMEFLNLWEEPGAALSQAHAKDFLKLLAPYAPFITDYLWREVLGEGNSIHLASWPNVDQSALIKTDSELPVQVNGKVRDRIMIFPEALQEEALAKALDSAKIQAWIAGKNYTTVYVKGKILNFVIEEVK</sequence>
<dbReference type="Pfam" id="PF08264">
    <property type="entry name" value="Anticodon_1"/>
    <property type="match status" value="1"/>
</dbReference>
<evidence type="ECO:0000256" key="7">
    <source>
        <dbReference type="ARBA" id="ARBA00047469"/>
    </source>
</evidence>
<keyword evidence="2 8" id="KW-0436">Ligase</keyword>
<comment type="caution">
    <text evidence="8">Lacks conserved residue(s) required for the propagation of feature annotation.</text>
</comment>
<evidence type="ECO:0000256" key="6">
    <source>
        <dbReference type="ARBA" id="ARBA00023146"/>
    </source>
</evidence>
<dbReference type="GO" id="GO:0005524">
    <property type="term" value="F:ATP binding"/>
    <property type="evidence" value="ECO:0007669"/>
    <property type="project" value="UniProtKB-UniRule"/>
</dbReference>
<dbReference type="HAMAP" id="MF_00049_B">
    <property type="entry name" value="Leu_tRNA_synth_B"/>
    <property type="match status" value="1"/>
</dbReference>
<dbReference type="PANTHER" id="PTHR43740:SF2">
    <property type="entry name" value="LEUCINE--TRNA LIGASE, MITOCHONDRIAL"/>
    <property type="match status" value="1"/>
</dbReference>
<feature type="domain" description="Aminoacyl-tRNA synthetase class Ia" evidence="9">
    <location>
        <begin position="15"/>
        <end position="217"/>
    </location>
</feature>
<dbReference type="Gene3D" id="3.90.740.10">
    <property type="entry name" value="Valyl/Leucyl/Isoleucyl-tRNA synthetase, editing domain"/>
    <property type="match status" value="1"/>
</dbReference>
<evidence type="ECO:0000313" key="13">
    <source>
        <dbReference type="Proteomes" id="UP000178098"/>
    </source>
</evidence>
<evidence type="ECO:0000256" key="4">
    <source>
        <dbReference type="ARBA" id="ARBA00022840"/>
    </source>
</evidence>
<feature type="short sequence motif" description="'KMSKS' region" evidence="8">
    <location>
        <begin position="630"/>
        <end position="634"/>
    </location>
</feature>
<dbReference type="FunFam" id="3.40.50.620:FF:000003">
    <property type="entry name" value="Leucine--tRNA ligase"/>
    <property type="match status" value="1"/>
</dbReference>
<dbReference type="EC" id="6.1.1.4" evidence="8"/>
<keyword evidence="5 8" id="KW-0648">Protein biosynthesis</keyword>
<evidence type="ECO:0000259" key="9">
    <source>
        <dbReference type="Pfam" id="PF00133"/>
    </source>
</evidence>
<dbReference type="Gene3D" id="3.10.20.590">
    <property type="match status" value="1"/>
</dbReference>
<evidence type="ECO:0000256" key="3">
    <source>
        <dbReference type="ARBA" id="ARBA00022741"/>
    </source>
</evidence>
<evidence type="ECO:0000256" key="5">
    <source>
        <dbReference type="ARBA" id="ARBA00022917"/>
    </source>
</evidence>
<dbReference type="GO" id="GO:0006429">
    <property type="term" value="P:leucyl-tRNA aminoacylation"/>
    <property type="evidence" value="ECO:0007669"/>
    <property type="project" value="UniProtKB-UniRule"/>
</dbReference>
<dbReference type="SUPFAM" id="SSF50677">
    <property type="entry name" value="ValRS/IleRS/LeuRS editing domain"/>
    <property type="match status" value="1"/>
</dbReference>
<dbReference type="InterPro" id="IPR009080">
    <property type="entry name" value="tRNAsynth_Ia_anticodon-bd"/>
</dbReference>
<keyword evidence="4 8" id="KW-0067">ATP-binding</keyword>
<dbReference type="InterPro" id="IPR002302">
    <property type="entry name" value="Leu-tRNA-ligase"/>
</dbReference>
<evidence type="ECO:0000259" key="10">
    <source>
        <dbReference type="Pfam" id="PF08264"/>
    </source>
</evidence>
<evidence type="ECO:0000259" key="11">
    <source>
        <dbReference type="Pfam" id="PF13603"/>
    </source>
</evidence>
<dbReference type="Proteomes" id="UP000178098">
    <property type="component" value="Unassembled WGS sequence"/>
</dbReference>
<keyword evidence="8" id="KW-0963">Cytoplasm</keyword>
<gene>
    <name evidence="8" type="primary">leuS</name>
    <name evidence="12" type="ORF">A3D08_02945</name>
</gene>
<dbReference type="InterPro" id="IPR025709">
    <property type="entry name" value="Leu_tRNA-synth_edit"/>
</dbReference>
<keyword evidence="6 8" id="KW-0030">Aminoacyl-tRNA synthetase</keyword>
<name>A0A1F7HJT1_9BACT</name>
<organism evidence="12 13">
    <name type="scientific">Candidatus Roizmanbacteria bacterium RIFCSPHIGHO2_02_FULL_43_11</name>
    <dbReference type="NCBI Taxonomy" id="1802043"/>
    <lineage>
        <taxon>Bacteria</taxon>
        <taxon>Candidatus Roizmaniibacteriota</taxon>
    </lineage>
</organism>
<dbReference type="Gene3D" id="3.40.50.620">
    <property type="entry name" value="HUPs"/>
    <property type="match status" value="2"/>
</dbReference>
<comment type="similarity">
    <text evidence="1 8">Belongs to the class-I aminoacyl-tRNA synthetase family.</text>
</comment>
<proteinExistence type="inferred from homology"/>
<dbReference type="GO" id="GO:0005829">
    <property type="term" value="C:cytosol"/>
    <property type="evidence" value="ECO:0007669"/>
    <property type="project" value="TreeGrafter"/>
</dbReference>
<dbReference type="FunFam" id="1.10.730.10:FF:000002">
    <property type="entry name" value="Leucine--tRNA ligase"/>
    <property type="match status" value="1"/>
</dbReference>
<dbReference type="GO" id="GO:0004823">
    <property type="term" value="F:leucine-tRNA ligase activity"/>
    <property type="evidence" value="ECO:0007669"/>
    <property type="project" value="UniProtKB-UniRule"/>
</dbReference>
<dbReference type="PRINTS" id="PR00985">
    <property type="entry name" value="TRNASYNTHLEU"/>
</dbReference>
<feature type="binding site" evidence="8">
    <location>
        <position position="633"/>
    </location>
    <ligand>
        <name>ATP</name>
        <dbReference type="ChEBI" id="CHEBI:30616"/>
    </ligand>
</feature>
<dbReference type="InterPro" id="IPR014729">
    <property type="entry name" value="Rossmann-like_a/b/a_fold"/>
</dbReference>
<evidence type="ECO:0000256" key="1">
    <source>
        <dbReference type="ARBA" id="ARBA00005594"/>
    </source>
</evidence>
<dbReference type="SUPFAM" id="SSF47323">
    <property type="entry name" value="Anticodon-binding domain of a subclass of class I aminoacyl-tRNA synthetases"/>
    <property type="match status" value="1"/>
</dbReference>
<dbReference type="NCBIfam" id="TIGR00396">
    <property type="entry name" value="leuS_bact"/>
    <property type="match status" value="1"/>
</dbReference>